<gene>
    <name evidence="1" type="ORF">NM208_g6581</name>
</gene>
<proteinExistence type="predicted"/>
<keyword evidence="2" id="KW-1185">Reference proteome</keyword>
<comment type="caution">
    <text evidence="1">The sequence shown here is derived from an EMBL/GenBank/DDBJ whole genome shotgun (WGS) entry which is preliminary data.</text>
</comment>
<sequence length="404" mass="44117">MEINFVGTPPTASTLQRLAVRDVTLKDGTSIPKGTKLEFATCSIHRDEGLYNKANEFEAFRFYRMRQEAKASGDGGKHHYVSVRKDMLGWGYGKSACPGRFLAEVEIKLILSFILASYDLKNPEGQERQKSFHFENQMGGLLLARVLFNDSKDIFSSSSGYSGDPSAIRSFTNGPFGMAKGIILSTGSLTSPLAPGDTCPSSYTTDMYDAYTATWCGADTYNGASFLLNVVATKATTLLVDMVIASCDLTSADKVLVLVNGVNYAKDESGTPLDSSSKYLTEPWGIPSPNGDTAFAMSSPPLRFSIPVPKTYVELKIAVCDRLDGYGDTAVMIKIRPCVECDQTFKVDYDTTSMVSTTTVIYVTCLVNLLRFCLISITSNIYIGYNIIGTDILQPDEQSVSRPF</sequence>
<accession>A0ACC1SCH6</accession>
<evidence type="ECO:0000313" key="2">
    <source>
        <dbReference type="Proteomes" id="UP001148629"/>
    </source>
</evidence>
<name>A0ACC1SCH6_9HYPO</name>
<protein>
    <submittedName>
        <fullName evidence="1">Uncharacterized protein</fullName>
    </submittedName>
</protein>
<organism evidence="1 2">
    <name type="scientific">Fusarium decemcellulare</name>
    <dbReference type="NCBI Taxonomy" id="57161"/>
    <lineage>
        <taxon>Eukaryota</taxon>
        <taxon>Fungi</taxon>
        <taxon>Dikarya</taxon>
        <taxon>Ascomycota</taxon>
        <taxon>Pezizomycotina</taxon>
        <taxon>Sordariomycetes</taxon>
        <taxon>Hypocreomycetidae</taxon>
        <taxon>Hypocreales</taxon>
        <taxon>Nectriaceae</taxon>
        <taxon>Fusarium</taxon>
        <taxon>Fusarium decemcellulare species complex</taxon>
    </lineage>
</organism>
<dbReference type="Proteomes" id="UP001148629">
    <property type="component" value="Unassembled WGS sequence"/>
</dbReference>
<evidence type="ECO:0000313" key="1">
    <source>
        <dbReference type="EMBL" id="KAJ3536765.1"/>
    </source>
</evidence>
<dbReference type="EMBL" id="JANRMS010000620">
    <property type="protein sequence ID" value="KAJ3536765.1"/>
    <property type="molecule type" value="Genomic_DNA"/>
</dbReference>
<reference evidence="1" key="1">
    <citation type="submission" date="2022-08" db="EMBL/GenBank/DDBJ databases">
        <title>Genome Sequence of Fusarium decemcellulare.</title>
        <authorList>
            <person name="Buettner E."/>
        </authorList>
    </citation>
    <scope>NUCLEOTIDE SEQUENCE</scope>
    <source>
        <strain evidence="1">Babe19</strain>
    </source>
</reference>